<proteinExistence type="predicted"/>
<dbReference type="AlphaFoldDB" id="A0A7S0C6G6"/>
<dbReference type="EMBL" id="HBEL01022366">
    <property type="protein sequence ID" value="CAD8414354.1"/>
    <property type="molecule type" value="Transcribed_RNA"/>
</dbReference>
<sequence length="207" mass="22457">MIFVSTFPKTKTQETTILHKGLPKFNPFKDILSGLMTSCSPIPQLIAHAKTAGYASYRRILTAGLTLVLWGLSTDSLWLNFGVTAITALMTKSDLGAENYVKQHEEEEYVKLMASYLIFGLSTAKSIVATQQELQDWIVTLTTAVTVANGALSTLKLLYISPKPELLDTTAILIVVSTTIFIAKCTPPASKVLTATAAATLYYSQSS</sequence>
<accession>A0A7S0C6G6</accession>
<gene>
    <name evidence="1" type="ORF">PINE0816_LOCUS10488</name>
</gene>
<protein>
    <submittedName>
        <fullName evidence="1">Uncharacterized protein</fullName>
    </submittedName>
</protein>
<evidence type="ECO:0000313" key="1">
    <source>
        <dbReference type="EMBL" id="CAD8414354.1"/>
    </source>
</evidence>
<organism evidence="1">
    <name type="scientific">Proboscia inermis</name>
    <dbReference type="NCBI Taxonomy" id="420281"/>
    <lineage>
        <taxon>Eukaryota</taxon>
        <taxon>Sar</taxon>
        <taxon>Stramenopiles</taxon>
        <taxon>Ochrophyta</taxon>
        <taxon>Bacillariophyta</taxon>
        <taxon>Coscinodiscophyceae</taxon>
        <taxon>Rhizosoleniophycidae</taxon>
        <taxon>Rhizosoleniales</taxon>
        <taxon>Rhizosoleniaceae</taxon>
        <taxon>Proboscia</taxon>
    </lineage>
</organism>
<reference evidence="1" key="1">
    <citation type="submission" date="2021-01" db="EMBL/GenBank/DDBJ databases">
        <authorList>
            <person name="Corre E."/>
            <person name="Pelletier E."/>
            <person name="Niang G."/>
            <person name="Scheremetjew M."/>
            <person name="Finn R."/>
            <person name="Kale V."/>
            <person name="Holt S."/>
            <person name="Cochrane G."/>
            <person name="Meng A."/>
            <person name="Brown T."/>
            <person name="Cohen L."/>
        </authorList>
    </citation>
    <scope>NUCLEOTIDE SEQUENCE</scope>
    <source>
        <strain evidence="1">CCAP1064/1</strain>
    </source>
</reference>
<name>A0A7S0C6G6_9STRA</name>